<protein>
    <submittedName>
        <fullName evidence="1">Uncharacterized protein</fullName>
    </submittedName>
</protein>
<evidence type="ECO:0000313" key="1">
    <source>
        <dbReference type="EMBL" id="GBC61382.1"/>
    </source>
</evidence>
<reference evidence="2" key="1">
    <citation type="submission" date="2017-11" db="EMBL/GenBank/DDBJ databases">
        <authorList>
            <person name="Watanabe M."/>
            <person name="Kojima H."/>
        </authorList>
    </citation>
    <scope>NUCLEOTIDE SEQUENCE [LARGE SCALE GENOMIC DNA]</scope>
    <source>
        <strain evidence="2">Tokyo 01</strain>
    </source>
</reference>
<organism evidence="1 2">
    <name type="scientific">Desulfonema ishimotonii</name>
    <dbReference type="NCBI Taxonomy" id="45657"/>
    <lineage>
        <taxon>Bacteria</taxon>
        <taxon>Pseudomonadati</taxon>
        <taxon>Thermodesulfobacteriota</taxon>
        <taxon>Desulfobacteria</taxon>
        <taxon>Desulfobacterales</taxon>
        <taxon>Desulfococcaceae</taxon>
        <taxon>Desulfonema</taxon>
    </lineage>
</organism>
<dbReference type="Proteomes" id="UP000288096">
    <property type="component" value="Unassembled WGS sequence"/>
</dbReference>
<evidence type="ECO:0000313" key="2">
    <source>
        <dbReference type="Proteomes" id="UP000288096"/>
    </source>
</evidence>
<keyword evidence="2" id="KW-1185">Reference proteome</keyword>
<dbReference type="OrthoDB" id="9133569at2"/>
<accession>A0A401FWK0</accession>
<name>A0A401FWK0_9BACT</name>
<reference evidence="2" key="2">
    <citation type="submission" date="2019-01" db="EMBL/GenBank/DDBJ databases">
        <title>Genome sequence of Desulfonema ishimotonii strain Tokyo 01.</title>
        <authorList>
            <person name="Fukui M."/>
        </authorList>
    </citation>
    <scope>NUCLEOTIDE SEQUENCE [LARGE SCALE GENOMIC DNA]</scope>
    <source>
        <strain evidence="2">Tokyo 01</strain>
    </source>
</reference>
<comment type="caution">
    <text evidence="1">The sequence shown here is derived from an EMBL/GenBank/DDBJ whole genome shotgun (WGS) entry which is preliminary data.</text>
</comment>
<dbReference type="EMBL" id="BEXT01000001">
    <property type="protein sequence ID" value="GBC61382.1"/>
    <property type="molecule type" value="Genomic_DNA"/>
</dbReference>
<dbReference type="AlphaFoldDB" id="A0A401FWK0"/>
<gene>
    <name evidence="1" type="ORF">DENIS_2342</name>
</gene>
<sequence>MDNICELLINFVSASKPKMLTGLNQKVRGMVRAFGFRSAQSMIPPEDRQILSHQGYIQCRFLKGGGVLN</sequence>
<proteinExistence type="predicted"/>